<evidence type="ECO:0000256" key="1">
    <source>
        <dbReference type="SAM" id="MobiDB-lite"/>
    </source>
</evidence>
<feature type="non-terminal residue" evidence="2">
    <location>
        <position position="432"/>
    </location>
</feature>
<evidence type="ECO:0000313" key="3">
    <source>
        <dbReference type="Proteomes" id="UP000837857"/>
    </source>
</evidence>
<accession>A0ABN8IDX5</accession>
<gene>
    <name evidence="2" type="ORF">IPOD504_LOCUS8361</name>
</gene>
<proteinExistence type="predicted"/>
<keyword evidence="3" id="KW-1185">Reference proteome</keyword>
<organism evidence="2 3">
    <name type="scientific">Iphiclides podalirius</name>
    <name type="common">scarce swallowtail</name>
    <dbReference type="NCBI Taxonomy" id="110791"/>
    <lineage>
        <taxon>Eukaryota</taxon>
        <taxon>Metazoa</taxon>
        <taxon>Ecdysozoa</taxon>
        <taxon>Arthropoda</taxon>
        <taxon>Hexapoda</taxon>
        <taxon>Insecta</taxon>
        <taxon>Pterygota</taxon>
        <taxon>Neoptera</taxon>
        <taxon>Endopterygota</taxon>
        <taxon>Lepidoptera</taxon>
        <taxon>Glossata</taxon>
        <taxon>Ditrysia</taxon>
        <taxon>Papilionoidea</taxon>
        <taxon>Papilionidae</taxon>
        <taxon>Papilioninae</taxon>
        <taxon>Iphiclides</taxon>
    </lineage>
</organism>
<dbReference type="Proteomes" id="UP000837857">
    <property type="component" value="Chromosome 20"/>
</dbReference>
<sequence length="432" mass="48911">MAARASVIGCYQADTGGRYGSRDFNAGPCARSAMDTDKKFIVKRTNVLRKLNAESLQLIERGLLGDLPDKLKPPPLVPVRGHSTDVVVAKPAGLLSACLPVVPDSPKSELPTSSEDEAASPLKKTFSFRDKFSRINIFAKDRDRHKWGGIEEEEPPAANQSPKAKEHEYKSSKRFWFFRNKELLEKRSKQHRPVYKRSKSFEFLPRAIEERAEEGMERNALVKNQSYAFGSSDTMADPWSSTESLEYISNVYYDNDNTVFLKSIKEFPSESSNNNSSISNATSASSGIVMNIMKGKSMQDLLEEFEKTVDMFNENYLSDCEPYTKTNSELSVEEKRKSASWSNLPSPKVVQVNKVDRISEDFKAELTKLLSVKRECGGRYARRGSVTDWFVLEDKASAVGEENKYRRAHKKPTQRVRRISSTKYVSLLSYVR</sequence>
<reference evidence="2" key="1">
    <citation type="submission" date="2022-03" db="EMBL/GenBank/DDBJ databases">
        <authorList>
            <person name="Martin H S."/>
        </authorList>
    </citation>
    <scope>NUCLEOTIDE SEQUENCE</scope>
</reference>
<feature type="region of interest" description="Disordered" evidence="1">
    <location>
        <begin position="146"/>
        <end position="166"/>
    </location>
</feature>
<evidence type="ECO:0000313" key="2">
    <source>
        <dbReference type="EMBL" id="CAH2052737.1"/>
    </source>
</evidence>
<dbReference type="EMBL" id="OW152832">
    <property type="protein sequence ID" value="CAH2052737.1"/>
    <property type="molecule type" value="Genomic_DNA"/>
</dbReference>
<protein>
    <submittedName>
        <fullName evidence="2">Uncharacterized protein</fullName>
    </submittedName>
</protein>
<name>A0ABN8IDX5_9NEOP</name>